<dbReference type="SUPFAM" id="SSF50729">
    <property type="entry name" value="PH domain-like"/>
    <property type="match status" value="2"/>
</dbReference>
<dbReference type="InterPro" id="IPR011993">
    <property type="entry name" value="PH-like_dom_sf"/>
</dbReference>
<feature type="domain" description="PH" evidence="2">
    <location>
        <begin position="20"/>
        <end position="133"/>
    </location>
</feature>
<dbReference type="Gene3D" id="2.30.29.30">
    <property type="entry name" value="Pleckstrin-homology domain (PH domain)/Phosphotyrosine-binding domain (PTB)"/>
    <property type="match status" value="2"/>
</dbReference>
<feature type="region of interest" description="Disordered" evidence="1">
    <location>
        <begin position="553"/>
        <end position="599"/>
    </location>
</feature>
<feature type="compositionally biased region" description="Basic and acidic residues" evidence="1">
    <location>
        <begin position="360"/>
        <end position="372"/>
    </location>
</feature>
<gene>
    <name evidence="3" type="ORF">OS493_017788</name>
</gene>
<organism evidence="3 4">
    <name type="scientific">Desmophyllum pertusum</name>
    <dbReference type="NCBI Taxonomy" id="174260"/>
    <lineage>
        <taxon>Eukaryota</taxon>
        <taxon>Metazoa</taxon>
        <taxon>Cnidaria</taxon>
        <taxon>Anthozoa</taxon>
        <taxon>Hexacorallia</taxon>
        <taxon>Scleractinia</taxon>
        <taxon>Caryophylliina</taxon>
        <taxon>Caryophylliidae</taxon>
        <taxon>Desmophyllum</taxon>
    </lineage>
</organism>
<feature type="compositionally biased region" description="Basic and acidic residues" evidence="1">
    <location>
        <begin position="580"/>
        <end position="599"/>
    </location>
</feature>
<dbReference type="GO" id="GO:0005737">
    <property type="term" value="C:cytoplasm"/>
    <property type="evidence" value="ECO:0007669"/>
    <property type="project" value="TreeGrafter"/>
</dbReference>
<evidence type="ECO:0000313" key="3">
    <source>
        <dbReference type="EMBL" id="KAJ7379275.1"/>
    </source>
</evidence>
<accession>A0A9X0CXL7</accession>
<feature type="region of interest" description="Disordered" evidence="1">
    <location>
        <begin position="337"/>
        <end position="372"/>
    </location>
</feature>
<protein>
    <recommendedName>
        <fullName evidence="2">PH domain-containing protein</fullName>
    </recommendedName>
</protein>
<dbReference type="AlphaFoldDB" id="A0A9X0CXL7"/>
<dbReference type="OrthoDB" id="6020914at2759"/>
<dbReference type="PROSITE" id="PS50003">
    <property type="entry name" value="PH_DOMAIN"/>
    <property type="match status" value="1"/>
</dbReference>
<evidence type="ECO:0000259" key="2">
    <source>
        <dbReference type="PROSITE" id="PS50003"/>
    </source>
</evidence>
<comment type="caution">
    <text evidence="3">The sequence shown here is derived from an EMBL/GenBank/DDBJ whole genome shotgun (WGS) entry which is preliminary data.</text>
</comment>
<dbReference type="InterPro" id="IPR050996">
    <property type="entry name" value="Docking_Protein_DOK"/>
</dbReference>
<dbReference type="Proteomes" id="UP001163046">
    <property type="component" value="Unassembled WGS sequence"/>
</dbReference>
<name>A0A9X0CXL7_9CNID</name>
<evidence type="ECO:0000256" key="1">
    <source>
        <dbReference type="SAM" id="MobiDB-lite"/>
    </source>
</evidence>
<dbReference type="Pfam" id="PF02174">
    <property type="entry name" value="IRS"/>
    <property type="match status" value="1"/>
</dbReference>
<feature type="compositionally biased region" description="Polar residues" evidence="1">
    <location>
        <begin position="420"/>
        <end position="437"/>
    </location>
</feature>
<sequence length="679" mass="75301">MSGSVLVMADCNYGVFEAGDIIKYGYMMIKRPPTSTKVRIKAWQSKFFVLRDKTHNSTQRLEYYKDETAFGFQKSVEHSFCLDSIVYIGETHSSKNHCFPIMVVCSKQGAFTLACDTEKAMKDWLLVLNRVAVKIMSRCVSRQTQDNSNNNSNRLFCHHKTDSSLRNEQHQGDYILCVTEGEVVLQSAVDRSQTVVTWSVGHLRAFRSEPAASAGVKDMQLLTLNVGRRSSTGEGIFQFFTKHGETIADEIRHQSKHAFKSAEQKRDAFRKTSTSGSESKSPPSAPASSRRRPTRTMTAPSERSASVLKKDTGVLMENARKRAVTDPFPVQRIEENVSAQQDNRAVVGSEQDGSVSSNDLRPRSVTESSIEKAGDDEVFVSRRTYSEIDLTDGITEESEVSAYIDLVSDESMEPIHISDPVSSRKTSTDSFTSSCSLGSEEGSMRSNSSLPRTFPGAQLIPEENEMDSEGYIKCEVLQTGPAENSIDGNGNVVDYFVSERNGTDNRVCEISGGQSLLSCPVDTTTASSLDICPTGGRVNRKMRENLFAQIKDPNCGNFPPKPKLEKEHALKTENVSPPKSRTEDDAPRFAADPRNEADSRQALLDKLKDPESSKRMFEQIIAQMEKPQQNDVNELFPAVRHKRNSIGAVSLETVRDAKQKSMSLTGAGKEVILLTRNTL</sequence>
<feature type="region of interest" description="Disordered" evidence="1">
    <location>
        <begin position="418"/>
        <end position="451"/>
    </location>
</feature>
<proteinExistence type="predicted"/>
<feature type="compositionally biased region" description="Basic and acidic residues" evidence="1">
    <location>
        <begin position="260"/>
        <end position="270"/>
    </location>
</feature>
<keyword evidence="4" id="KW-1185">Reference proteome</keyword>
<feature type="compositionally biased region" description="Low complexity" evidence="1">
    <location>
        <begin position="271"/>
        <end position="288"/>
    </location>
</feature>
<dbReference type="GO" id="GO:0007169">
    <property type="term" value="P:cell surface receptor protein tyrosine kinase signaling pathway"/>
    <property type="evidence" value="ECO:0007669"/>
    <property type="project" value="TreeGrafter"/>
</dbReference>
<feature type="region of interest" description="Disordered" evidence="1">
    <location>
        <begin position="256"/>
        <end position="314"/>
    </location>
</feature>
<dbReference type="Pfam" id="PF00169">
    <property type="entry name" value="PH"/>
    <property type="match status" value="1"/>
</dbReference>
<dbReference type="InterPro" id="IPR001849">
    <property type="entry name" value="PH_domain"/>
</dbReference>
<dbReference type="PANTHER" id="PTHR21258:SF62">
    <property type="entry name" value="INSULIN RECEPTOR SUBSTRATE 1"/>
    <property type="match status" value="1"/>
</dbReference>
<dbReference type="SMART" id="SM01244">
    <property type="entry name" value="IRS"/>
    <property type="match status" value="1"/>
</dbReference>
<dbReference type="PANTHER" id="PTHR21258">
    <property type="entry name" value="DOCKING PROTEIN RELATED"/>
    <property type="match status" value="1"/>
</dbReference>
<dbReference type="SMART" id="SM00233">
    <property type="entry name" value="PH"/>
    <property type="match status" value="1"/>
</dbReference>
<evidence type="ECO:0000313" key="4">
    <source>
        <dbReference type="Proteomes" id="UP001163046"/>
    </source>
</evidence>
<feature type="compositionally biased region" description="Basic and acidic residues" evidence="1">
    <location>
        <begin position="562"/>
        <end position="571"/>
    </location>
</feature>
<dbReference type="InterPro" id="IPR002404">
    <property type="entry name" value="IRS_PTB"/>
</dbReference>
<dbReference type="EMBL" id="MU826359">
    <property type="protein sequence ID" value="KAJ7379275.1"/>
    <property type="molecule type" value="Genomic_DNA"/>
</dbReference>
<reference evidence="3" key="1">
    <citation type="submission" date="2023-01" db="EMBL/GenBank/DDBJ databases">
        <title>Genome assembly of the deep-sea coral Lophelia pertusa.</title>
        <authorList>
            <person name="Herrera S."/>
            <person name="Cordes E."/>
        </authorList>
    </citation>
    <scope>NUCLEOTIDE SEQUENCE</scope>
    <source>
        <strain evidence="3">USNM1676648</strain>
        <tissue evidence="3">Polyp</tissue>
    </source>
</reference>